<gene>
    <name evidence="5" type="ORF">PROFUN_16390</name>
</gene>
<dbReference type="InterPro" id="IPR011992">
    <property type="entry name" value="EF-hand-dom_pair"/>
</dbReference>
<dbReference type="SMART" id="SM00054">
    <property type="entry name" value="EFh"/>
    <property type="match status" value="2"/>
</dbReference>
<dbReference type="OrthoDB" id="191686at2759"/>
<sequence>MHLPFASLLHIASTERANAYKCFAEDYQTEYRRRAFSASSHPHSTRANRPVELRDDMGNSASVDLKRDITSAERDAVATKWKGKLGLDQINHIIKTYKNKWAVDNKTFKAGIKQVYAVIQHPAICEDASDVLFKLWDKDHHNALTIADICDGIQLVIEGTSDEKADAAFNMIDTNGDGYVNKADIKAAVSQFIKISAAVSLKEAEESGAKNGQSEWDILANFVRHKPVDFLQQALIADIMLADRDGDKKITKENWRSEARTSQNIKILLDPYASTHIYKGAYDFINNSDAAGTTAAVTQDDLSNAVNSVLSQDEIAQALVDRAGFKLQVWAMQLSSSLAQWVQGFCSFVQGDLRSWSMIHQLEIEAIGIRPEGDPNVQIRWSRDYFYLRVVPSCILKLFELHQLWLSKDEGWCGYFPIYAESLRSLDPVE</sequence>
<dbReference type="InterPro" id="IPR002048">
    <property type="entry name" value="EF_hand_dom"/>
</dbReference>
<dbReference type="STRING" id="1890364.A0A2P6MNQ3"/>
<protein>
    <submittedName>
        <fullName evidence="5">Calaxin</fullName>
    </submittedName>
</protein>
<feature type="domain" description="EF-hand" evidence="4">
    <location>
        <begin position="160"/>
        <end position="195"/>
    </location>
</feature>
<dbReference type="PROSITE" id="PS50222">
    <property type="entry name" value="EF_HAND_2"/>
    <property type="match status" value="1"/>
</dbReference>
<keyword evidence="2" id="KW-0677">Repeat</keyword>
<dbReference type="GO" id="GO:0005509">
    <property type="term" value="F:calcium ion binding"/>
    <property type="evidence" value="ECO:0007669"/>
    <property type="project" value="InterPro"/>
</dbReference>
<evidence type="ECO:0000313" key="5">
    <source>
        <dbReference type="EMBL" id="PRP73330.1"/>
    </source>
</evidence>
<dbReference type="Gene3D" id="1.10.238.10">
    <property type="entry name" value="EF-hand"/>
    <property type="match status" value="1"/>
</dbReference>
<comment type="caution">
    <text evidence="5">The sequence shown here is derived from an EMBL/GenBank/DDBJ whole genome shotgun (WGS) entry which is preliminary data.</text>
</comment>
<dbReference type="InterPro" id="IPR018247">
    <property type="entry name" value="EF_Hand_1_Ca_BS"/>
</dbReference>
<dbReference type="AlphaFoldDB" id="A0A2P6MNQ3"/>
<evidence type="ECO:0000256" key="2">
    <source>
        <dbReference type="ARBA" id="ARBA00022737"/>
    </source>
</evidence>
<dbReference type="SUPFAM" id="SSF47473">
    <property type="entry name" value="EF-hand"/>
    <property type="match status" value="1"/>
</dbReference>
<dbReference type="PANTHER" id="PTHR23055">
    <property type="entry name" value="CALCIUM BINDING PROTEINS"/>
    <property type="match status" value="1"/>
</dbReference>
<proteinExistence type="predicted"/>
<reference evidence="5 6" key="1">
    <citation type="journal article" date="2018" name="Genome Biol. Evol.">
        <title>Multiple Roots of Fruiting Body Formation in Amoebozoa.</title>
        <authorList>
            <person name="Hillmann F."/>
            <person name="Forbes G."/>
            <person name="Novohradska S."/>
            <person name="Ferling I."/>
            <person name="Riege K."/>
            <person name="Groth M."/>
            <person name="Westermann M."/>
            <person name="Marz M."/>
            <person name="Spaller T."/>
            <person name="Winckler T."/>
            <person name="Schaap P."/>
            <person name="Glockner G."/>
        </authorList>
    </citation>
    <scope>NUCLEOTIDE SEQUENCE [LARGE SCALE GENOMIC DNA]</scope>
    <source>
        <strain evidence="5 6">Jena</strain>
    </source>
</reference>
<dbReference type="InParanoid" id="A0A2P6MNQ3"/>
<dbReference type="Proteomes" id="UP000241769">
    <property type="component" value="Unassembled WGS sequence"/>
</dbReference>
<keyword evidence="6" id="KW-1185">Reference proteome</keyword>
<evidence type="ECO:0000313" key="6">
    <source>
        <dbReference type="Proteomes" id="UP000241769"/>
    </source>
</evidence>
<dbReference type="InterPro" id="IPR028846">
    <property type="entry name" value="Recoverin"/>
</dbReference>
<name>A0A2P6MNQ3_9EUKA</name>
<keyword evidence="1" id="KW-0479">Metal-binding</keyword>
<evidence type="ECO:0000256" key="3">
    <source>
        <dbReference type="ARBA" id="ARBA00022837"/>
    </source>
</evidence>
<dbReference type="EMBL" id="MDYQ01000627">
    <property type="protein sequence ID" value="PRP73330.1"/>
    <property type="molecule type" value="Genomic_DNA"/>
</dbReference>
<dbReference type="PROSITE" id="PS00018">
    <property type="entry name" value="EF_HAND_1"/>
    <property type="match status" value="1"/>
</dbReference>
<evidence type="ECO:0000256" key="1">
    <source>
        <dbReference type="ARBA" id="ARBA00022723"/>
    </source>
</evidence>
<accession>A0A2P6MNQ3</accession>
<evidence type="ECO:0000259" key="4">
    <source>
        <dbReference type="PROSITE" id="PS50222"/>
    </source>
</evidence>
<keyword evidence="3" id="KW-0106">Calcium</keyword>
<organism evidence="5 6">
    <name type="scientific">Planoprotostelium fungivorum</name>
    <dbReference type="NCBI Taxonomy" id="1890364"/>
    <lineage>
        <taxon>Eukaryota</taxon>
        <taxon>Amoebozoa</taxon>
        <taxon>Evosea</taxon>
        <taxon>Variosea</taxon>
        <taxon>Cavosteliida</taxon>
        <taxon>Cavosteliaceae</taxon>
        <taxon>Planoprotostelium</taxon>
    </lineage>
</organism>